<feature type="transmembrane region" description="Helical" evidence="2">
    <location>
        <begin position="39"/>
        <end position="61"/>
    </location>
</feature>
<organism evidence="3 4">
    <name type="scientific">Globodera rostochiensis</name>
    <name type="common">Golden nematode worm</name>
    <name type="synonym">Heterodera rostochiensis</name>
    <dbReference type="NCBI Taxonomy" id="31243"/>
    <lineage>
        <taxon>Eukaryota</taxon>
        <taxon>Metazoa</taxon>
        <taxon>Ecdysozoa</taxon>
        <taxon>Nematoda</taxon>
        <taxon>Chromadorea</taxon>
        <taxon>Rhabditida</taxon>
        <taxon>Tylenchina</taxon>
        <taxon>Tylenchomorpha</taxon>
        <taxon>Tylenchoidea</taxon>
        <taxon>Heteroderidae</taxon>
        <taxon>Heteroderinae</taxon>
        <taxon>Globodera</taxon>
    </lineage>
</organism>
<keyword evidence="3" id="KW-1185">Reference proteome</keyword>
<evidence type="ECO:0000256" key="2">
    <source>
        <dbReference type="SAM" id="Phobius"/>
    </source>
</evidence>
<evidence type="ECO:0000313" key="4">
    <source>
        <dbReference type="WBParaSite" id="Gr19_v10_g9473.t1"/>
    </source>
</evidence>
<dbReference type="AlphaFoldDB" id="A0A914IFP3"/>
<reference evidence="4" key="1">
    <citation type="submission" date="2022-11" db="UniProtKB">
        <authorList>
            <consortium name="WormBaseParasite"/>
        </authorList>
    </citation>
    <scope>IDENTIFICATION</scope>
</reference>
<proteinExistence type="predicted"/>
<feature type="region of interest" description="Disordered" evidence="1">
    <location>
        <begin position="105"/>
        <end position="125"/>
    </location>
</feature>
<keyword evidence="2" id="KW-0472">Membrane</keyword>
<evidence type="ECO:0000256" key="1">
    <source>
        <dbReference type="SAM" id="MobiDB-lite"/>
    </source>
</evidence>
<name>A0A914IFP3_GLORO</name>
<dbReference type="Proteomes" id="UP000887572">
    <property type="component" value="Unplaced"/>
</dbReference>
<keyword evidence="2" id="KW-1133">Transmembrane helix</keyword>
<evidence type="ECO:0000313" key="3">
    <source>
        <dbReference type="Proteomes" id="UP000887572"/>
    </source>
</evidence>
<keyword evidence="2" id="KW-0812">Transmembrane</keyword>
<accession>A0A914IFP3</accession>
<dbReference type="WBParaSite" id="Gr19_v10_g9473.t1">
    <property type="protein sequence ID" value="Gr19_v10_g9473.t1"/>
    <property type="gene ID" value="Gr19_v10_g9473"/>
</dbReference>
<sequence length="125" mass="13779">MSSGLSPVPSHFLIFGISYPINDNLAKIMSTSAFQLQTIRLPMALLLILLVLLAISTPNALGNPIAVRDMDEVDEPHAFQAVEKRRNAEFINGLLTMERLNAIGKRSPPVPDVDEIDINESKQQN</sequence>
<protein>
    <submittedName>
        <fullName evidence="4">Uncharacterized protein</fullName>
    </submittedName>
</protein>